<dbReference type="SUPFAM" id="SSF55021">
    <property type="entry name" value="ACT-like"/>
    <property type="match status" value="2"/>
</dbReference>
<comment type="catalytic activity">
    <reaction evidence="7">
        <text>[protein-PII]-L-tyrosine + UTP = [protein-PII]-uridylyl-L-tyrosine + diphosphate</text>
        <dbReference type="Rhea" id="RHEA:13673"/>
        <dbReference type="Rhea" id="RHEA-COMP:12147"/>
        <dbReference type="Rhea" id="RHEA-COMP:12148"/>
        <dbReference type="ChEBI" id="CHEBI:33019"/>
        <dbReference type="ChEBI" id="CHEBI:46398"/>
        <dbReference type="ChEBI" id="CHEBI:46858"/>
        <dbReference type="ChEBI" id="CHEBI:90602"/>
        <dbReference type="EC" id="2.7.7.59"/>
    </reaction>
</comment>
<comment type="function">
    <text evidence="7">Modifies, by uridylylation and deuridylylation, the PII regulatory proteins (GlnB and homologs), in response to the nitrogen status of the cell that GlnD senses through the glutamine level. Under low glutamine levels, catalyzes the conversion of the PII proteins and UTP to PII-UMP and PPi, while under higher glutamine levels, GlnD hydrolyzes PII-UMP to PII and UMP (deuridylylation). Thus, controls uridylylation state and activity of the PII proteins, and plays an important role in the regulation of nitrogen metabolism.</text>
</comment>
<dbReference type="EMBL" id="FOTW01000005">
    <property type="protein sequence ID" value="SFL55924.1"/>
    <property type="molecule type" value="Genomic_DNA"/>
</dbReference>
<keyword evidence="6 7" id="KW-0511">Multifunctional enzyme</keyword>
<evidence type="ECO:0000256" key="6">
    <source>
        <dbReference type="ARBA" id="ARBA00023268"/>
    </source>
</evidence>
<dbReference type="Proteomes" id="UP000199470">
    <property type="component" value="Unassembled WGS sequence"/>
</dbReference>
<dbReference type="InterPro" id="IPR003607">
    <property type="entry name" value="HD/PDEase_dom"/>
</dbReference>
<dbReference type="GO" id="GO:0008081">
    <property type="term" value="F:phosphoric diester hydrolase activity"/>
    <property type="evidence" value="ECO:0007669"/>
    <property type="project" value="UniProtKB-UniRule"/>
</dbReference>
<sequence length="855" mass="96446">MKQQLREQLKRQLKADRQIVVAAFQADGMPEKLLRSLRQSVDAVLATAWQAAALPADTALVGVGGYGRGELYPHSDVDLLILLGRAPDHDTRARLEELVQLLWDLGLEIGHSIRTVDECLSESQADITVQTSLLEARLVCGDAALFAELQRRYDAAMDPQAFFQAKVLEMRQRHAKYEDTAFSLEPNCKESPGGLRDLQVILWLAKAAGLASSWRTLATGGLITQTEAKQLMEKERAFKDIRVRLHLHAGRREDRLVFDIQTALAETLGLQATGSGANMRRASEYLMQRYYWAAKTVTQLNTILLQNIEERLFPPSGVALPINERFNELNGFIDIADDDTFARTPSAMLEIFVLMTERPALKGMTARATRALWHERFKIDTAFRQDPRNRALFLRILQAPVGIIHALRRMNDLSVLGRYLPNFRKIVGQMQHDLFHVYTVDQHILMVVRNMRRFTMPEHAHEYPFCSQLMANFPQPWLLYLGALFHDIAKGRGGDHSKLGTVDAAQFCHDHGLSAEDSELVVFLVENHLTMSQVAQKQDLSDPDVVAAFAKLAKDERHLTALYLLTVADIRGTSPKVWNAWKGKLLEDLYRITLRVLGGEPPSADRELKNRQQEALATLRLYGLPPDAHEALWKQLDVAYFLRHDASDIAWQTRALYDRLGSATPVVKCRLAPIGEGLQVAVYVKDQADLFARICGYFDRKNFSILDAKIHTTRHGYALDTFLVTEQSFANSYRDIINLIEHELAELLVSQAALPAPGRGRLSRLSRSFPIQPTVDLRPDERGQYYLLSVAANDRTGLLYAIANVLTKYKINLHTAKVMTLGERVEDVFLVDGAALNNTRLQLQLETELLEALKV</sequence>
<dbReference type="SUPFAM" id="SSF81301">
    <property type="entry name" value="Nucleotidyltransferase"/>
    <property type="match status" value="1"/>
</dbReference>
<feature type="domain" description="HD" evidence="9">
    <location>
        <begin position="440"/>
        <end position="562"/>
    </location>
</feature>
<keyword evidence="1 7" id="KW-0808">Transferase</keyword>
<dbReference type="PROSITE" id="PS51671">
    <property type="entry name" value="ACT"/>
    <property type="match status" value="2"/>
</dbReference>
<dbReference type="OrthoDB" id="9758038at2"/>
<evidence type="ECO:0000313" key="10">
    <source>
        <dbReference type="EMBL" id="SFL55924.1"/>
    </source>
</evidence>
<keyword evidence="11" id="KW-1185">Reference proteome</keyword>
<dbReference type="NCBIfam" id="NF002837">
    <property type="entry name" value="PRK03059.1"/>
    <property type="match status" value="1"/>
</dbReference>
<comment type="similarity">
    <text evidence="7">Belongs to the GlnD family.</text>
</comment>
<keyword evidence="3" id="KW-0677">Repeat</keyword>
<dbReference type="Gene3D" id="1.10.3210.10">
    <property type="entry name" value="Hypothetical protein af1432"/>
    <property type="match status" value="1"/>
</dbReference>
<dbReference type="PANTHER" id="PTHR47320:SF1">
    <property type="entry name" value="BIFUNCTIONAL URIDYLYLTRANSFERASE_URIDYLYL-REMOVING ENZYME"/>
    <property type="match status" value="1"/>
</dbReference>
<organism evidence="10 11">
    <name type="scientific">Rugamonas rubra</name>
    <dbReference type="NCBI Taxonomy" id="758825"/>
    <lineage>
        <taxon>Bacteria</taxon>
        <taxon>Pseudomonadati</taxon>
        <taxon>Pseudomonadota</taxon>
        <taxon>Betaproteobacteria</taxon>
        <taxon>Burkholderiales</taxon>
        <taxon>Oxalobacteraceae</taxon>
        <taxon>Telluria group</taxon>
        <taxon>Rugamonas</taxon>
    </lineage>
</organism>
<evidence type="ECO:0000256" key="2">
    <source>
        <dbReference type="ARBA" id="ARBA00022695"/>
    </source>
</evidence>
<dbReference type="STRING" id="758825.SAMN02982985_00674"/>
<dbReference type="PANTHER" id="PTHR47320">
    <property type="entry name" value="BIFUNCTIONAL URIDYLYLTRANSFERASE/URIDYLYL-REMOVING ENZYME"/>
    <property type="match status" value="1"/>
</dbReference>
<keyword evidence="4 7" id="KW-0378">Hydrolase</keyword>
<dbReference type="InterPro" id="IPR010043">
    <property type="entry name" value="UTase/UR"/>
</dbReference>
<dbReference type="InterPro" id="IPR002912">
    <property type="entry name" value="ACT_dom"/>
</dbReference>
<dbReference type="SMART" id="SM00471">
    <property type="entry name" value="HDc"/>
    <property type="match status" value="1"/>
</dbReference>
<evidence type="ECO:0000256" key="5">
    <source>
        <dbReference type="ARBA" id="ARBA00022842"/>
    </source>
</evidence>
<comment type="caution">
    <text evidence="7">Lacks conserved residue(s) required for the propagation of feature annotation.</text>
</comment>
<gene>
    <name evidence="7" type="primary">glnD</name>
    <name evidence="10" type="ORF">SAMN02982985_00674</name>
</gene>
<dbReference type="Pfam" id="PF08335">
    <property type="entry name" value="GlnD_UR_UTase"/>
    <property type="match status" value="1"/>
</dbReference>
<protein>
    <recommendedName>
        <fullName evidence="7">Bifunctional uridylyltransferase/uridylyl-removing enzyme</fullName>
        <shortName evidence="7">UTase/UR</shortName>
    </recommendedName>
    <alternativeName>
        <fullName evidence="7">Bifunctional [protein-PII] modification enzyme</fullName>
    </alternativeName>
    <alternativeName>
        <fullName evidence="7">Bifunctional nitrogen sensor protein</fullName>
    </alternativeName>
    <domain>
        <recommendedName>
            <fullName evidence="7">[Protein-PII] uridylyltransferase</fullName>
            <shortName evidence="7">PII uridylyltransferase</shortName>
            <shortName evidence="7">UTase</shortName>
            <ecNumber evidence="7">2.7.7.59</ecNumber>
        </recommendedName>
    </domain>
    <domain>
        <recommendedName>
            <fullName evidence="7">[Protein-PII]-UMP uridylyl-removing enzyme</fullName>
            <shortName evidence="7">UR</shortName>
            <ecNumber evidence="7">3.1.4.-</ecNumber>
        </recommendedName>
    </domain>
</protein>
<dbReference type="CDD" id="cd04900">
    <property type="entry name" value="ACT_UUR-like_1"/>
    <property type="match status" value="1"/>
</dbReference>
<name>A0A1I4INQ4_9BURK</name>
<dbReference type="CDD" id="cd00077">
    <property type="entry name" value="HDc"/>
    <property type="match status" value="1"/>
</dbReference>
<evidence type="ECO:0000313" key="11">
    <source>
        <dbReference type="Proteomes" id="UP000199470"/>
    </source>
</evidence>
<dbReference type="CDD" id="cd04899">
    <property type="entry name" value="ACT_ACR-UUR-like_2"/>
    <property type="match status" value="1"/>
</dbReference>
<dbReference type="InterPro" id="IPR002934">
    <property type="entry name" value="Polymerase_NTP_transf_dom"/>
</dbReference>
<proteinExistence type="inferred from homology"/>
<dbReference type="CDD" id="cd05401">
    <property type="entry name" value="NT_GlnE_GlnD_like"/>
    <property type="match status" value="1"/>
</dbReference>
<dbReference type="HAMAP" id="MF_00277">
    <property type="entry name" value="PII_uridylyl_transf"/>
    <property type="match status" value="1"/>
</dbReference>
<dbReference type="InterPro" id="IPR045865">
    <property type="entry name" value="ACT-like_dom_sf"/>
</dbReference>
<dbReference type="Gene3D" id="3.30.70.260">
    <property type="match status" value="1"/>
</dbReference>
<dbReference type="SUPFAM" id="SSF109604">
    <property type="entry name" value="HD-domain/PDEase-like"/>
    <property type="match status" value="1"/>
</dbReference>
<dbReference type="InterPro" id="IPR043519">
    <property type="entry name" value="NT_sf"/>
</dbReference>
<evidence type="ECO:0000256" key="1">
    <source>
        <dbReference type="ARBA" id="ARBA00022679"/>
    </source>
</evidence>
<dbReference type="InterPro" id="IPR013546">
    <property type="entry name" value="PII_UdlTrfase/GS_AdlTrfase"/>
</dbReference>
<dbReference type="AlphaFoldDB" id="A0A1I4INQ4"/>
<dbReference type="NCBIfam" id="TIGR01693">
    <property type="entry name" value="UTase_glnD"/>
    <property type="match status" value="1"/>
</dbReference>
<dbReference type="SUPFAM" id="SSF81593">
    <property type="entry name" value="Nucleotidyltransferase substrate binding subunit/domain"/>
    <property type="match status" value="1"/>
</dbReference>
<dbReference type="GO" id="GO:0006808">
    <property type="term" value="P:regulation of nitrogen utilization"/>
    <property type="evidence" value="ECO:0007669"/>
    <property type="project" value="UniProtKB-UniRule"/>
</dbReference>
<reference evidence="11" key="1">
    <citation type="submission" date="2016-10" db="EMBL/GenBank/DDBJ databases">
        <authorList>
            <person name="Varghese N."/>
            <person name="Submissions S."/>
        </authorList>
    </citation>
    <scope>NUCLEOTIDE SEQUENCE [LARGE SCALE GENOMIC DNA]</scope>
    <source>
        <strain evidence="11">ATCC 43154</strain>
    </source>
</reference>
<feature type="domain" description="ACT" evidence="8">
    <location>
        <begin position="787"/>
        <end position="855"/>
    </location>
</feature>
<evidence type="ECO:0000256" key="3">
    <source>
        <dbReference type="ARBA" id="ARBA00022737"/>
    </source>
</evidence>
<evidence type="ECO:0000256" key="7">
    <source>
        <dbReference type="HAMAP-Rule" id="MF_00277"/>
    </source>
</evidence>
<dbReference type="Pfam" id="PF01909">
    <property type="entry name" value="NTP_transf_2"/>
    <property type="match status" value="1"/>
</dbReference>
<feature type="region of interest" description="Uridylyltransferase" evidence="7">
    <location>
        <begin position="1"/>
        <end position="321"/>
    </location>
</feature>
<comment type="catalytic activity">
    <reaction evidence="7">
        <text>[protein-PII]-uridylyl-L-tyrosine + H2O = [protein-PII]-L-tyrosine + UMP + H(+)</text>
        <dbReference type="Rhea" id="RHEA:48600"/>
        <dbReference type="Rhea" id="RHEA-COMP:12147"/>
        <dbReference type="Rhea" id="RHEA-COMP:12148"/>
        <dbReference type="ChEBI" id="CHEBI:15377"/>
        <dbReference type="ChEBI" id="CHEBI:15378"/>
        <dbReference type="ChEBI" id="CHEBI:46858"/>
        <dbReference type="ChEBI" id="CHEBI:57865"/>
        <dbReference type="ChEBI" id="CHEBI:90602"/>
    </reaction>
</comment>
<dbReference type="InterPro" id="IPR006674">
    <property type="entry name" value="HD_domain"/>
</dbReference>
<dbReference type="GO" id="GO:0008773">
    <property type="term" value="F:[protein-PII] uridylyltransferase activity"/>
    <property type="evidence" value="ECO:0007669"/>
    <property type="project" value="UniProtKB-UniRule"/>
</dbReference>
<comment type="cofactor">
    <cofactor evidence="7">
        <name>Mg(2+)</name>
        <dbReference type="ChEBI" id="CHEBI:18420"/>
    </cofactor>
</comment>
<evidence type="ECO:0000256" key="4">
    <source>
        <dbReference type="ARBA" id="ARBA00022801"/>
    </source>
</evidence>
<dbReference type="EC" id="2.7.7.59" evidence="7"/>
<dbReference type="RefSeq" id="WP_093383675.1">
    <property type="nucleotide sequence ID" value="NZ_FOTW01000005.1"/>
</dbReference>
<dbReference type="PIRSF" id="PIRSF006288">
    <property type="entry name" value="PII_uridyltransf"/>
    <property type="match status" value="1"/>
</dbReference>
<keyword evidence="2 7" id="KW-0548">Nucleotidyltransferase</keyword>
<dbReference type="PROSITE" id="PS51831">
    <property type="entry name" value="HD"/>
    <property type="match status" value="1"/>
</dbReference>
<dbReference type="Pfam" id="PF01966">
    <property type="entry name" value="HD"/>
    <property type="match status" value="1"/>
</dbReference>
<evidence type="ECO:0000259" key="9">
    <source>
        <dbReference type="PROSITE" id="PS51831"/>
    </source>
</evidence>
<evidence type="ECO:0000259" key="8">
    <source>
        <dbReference type="PROSITE" id="PS51671"/>
    </source>
</evidence>
<dbReference type="EC" id="3.1.4.-" evidence="7"/>
<keyword evidence="5 7" id="KW-0460">Magnesium</keyword>
<feature type="domain" description="ACT" evidence="8">
    <location>
        <begin position="679"/>
        <end position="761"/>
    </location>
</feature>
<comment type="activity regulation">
    <text evidence="7">Uridylyltransferase (UTase) activity is inhibited by glutamine, while glutamine activates uridylyl-removing (UR) activity.</text>
</comment>
<comment type="domain">
    <text evidence="7">Has four distinct domains: an N-terminal nucleotidyltransferase (NT) domain responsible for UTase activity, a central HD domain that encodes UR activity, and two C-terminal ACT domains that seem to have a role in glutamine sensing.</text>
</comment>
<accession>A0A1I4INQ4</accession>